<dbReference type="PANTHER" id="PTHR43649:SF32">
    <property type="entry name" value="SUGAR BINDING SECRETED PROTEIN"/>
    <property type="match status" value="1"/>
</dbReference>
<evidence type="ECO:0000256" key="1">
    <source>
        <dbReference type="SAM" id="SignalP"/>
    </source>
</evidence>
<accession>A0A9D1PC90</accession>
<dbReference type="AlphaFoldDB" id="A0A9D1PC90"/>
<dbReference type="Pfam" id="PF13416">
    <property type="entry name" value="SBP_bac_8"/>
    <property type="match status" value="1"/>
</dbReference>
<keyword evidence="1" id="KW-0732">Signal</keyword>
<sequence>MKRKVLAALMAGTMALSLAACGGGGSSSGSSGGSSESAAGGDEHTLTLFAWDPNFNIPAMEAAGADYKENVDPDFNLEVIEQASSEDVETAITTAASAGNYETLPDIVLFQDHYIQQYVSDYPDAWVPLDDVDINWDDFSAEKLDYSTIDGVHYGVPVDNGTVVCAYRVDLLEQAGHTIDELTGCTWDEFEQIALDVKEATGKYMMCMNSDGNDLVYMMLQAEGVSQFKDGQPYITDNETLVQVVNTIVKFVNEGICLLPNSWEDYTNTAIQGDQVAGVMNGNWIIPTIEAVEANSGKWEITTMPTYSGEEGYASNGGSSLYITANCQNTDLAKDFLSYTFGGSTVTYDNALLDGGVISTYAPAGETDVYNQGVAYFNDQPIYADIVEMGTHVGIVEQSPYHYSARNYIGSAIINIINGADTMDALQEAEDQLVFEMGG</sequence>
<dbReference type="InterPro" id="IPR050490">
    <property type="entry name" value="Bact_solute-bd_prot1"/>
</dbReference>
<dbReference type="EMBL" id="DXIQ01000036">
    <property type="protein sequence ID" value="HIV38587.1"/>
    <property type="molecule type" value="Genomic_DNA"/>
</dbReference>
<protein>
    <submittedName>
        <fullName evidence="2">Sugar ABC transporter substrate-binding protein</fullName>
    </submittedName>
</protein>
<dbReference type="Gene3D" id="3.40.190.10">
    <property type="entry name" value="Periplasmic binding protein-like II"/>
    <property type="match status" value="1"/>
</dbReference>
<feature type="signal peptide" evidence="1">
    <location>
        <begin position="1"/>
        <end position="19"/>
    </location>
</feature>
<organism evidence="2 3">
    <name type="scientific">Candidatus Blautia stercorigallinarum</name>
    <dbReference type="NCBI Taxonomy" id="2838501"/>
    <lineage>
        <taxon>Bacteria</taxon>
        <taxon>Bacillati</taxon>
        <taxon>Bacillota</taxon>
        <taxon>Clostridia</taxon>
        <taxon>Lachnospirales</taxon>
        <taxon>Lachnospiraceae</taxon>
        <taxon>Blautia</taxon>
    </lineage>
</organism>
<comment type="caution">
    <text evidence="2">The sequence shown here is derived from an EMBL/GenBank/DDBJ whole genome shotgun (WGS) entry which is preliminary data.</text>
</comment>
<reference evidence="2" key="1">
    <citation type="journal article" date="2021" name="PeerJ">
        <title>Extensive microbial diversity within the chicken gut microbiome revealed by metagenomics and culture.</title>
        <authorList>
            <person name="Gilroy R."/>
            <person name="Ravi A."/>
            <person name="Getino M."/>
            <person name="Pursley I."/>
            <person name="Horton D.L."/>
            <person name="Alikhan N.F."/>
            <person name="Baker D."/>
            <person name="Gharbi K."/>
            <person name="Hall N."/>
            <person name="Watson M."/>
            <person name="Adriaenssens E.M."/>
            <person name="Foster-Nyarko E."/>
            <person name="Jarju S."/>
            <person name="Secka A."/>
            <person name="Antonio M."/>
            <person name="Oren A."/>
            <person name="Chaudhuri R.R."/>
            <person name="La Ragione R."/>
            <person name="Hildebrand F."/>
            <person name="Pallen M.J."/>
        </authorList>
    </citation>
    <scope>NUCLEOTIDE SEQUENCE</scope>
    <source>
        <strain evidence="2">CHK195-9823</strain>
    </source>
</reference>
<gene>
    <name evidence="2" type="ORF">H9747_06235</name>
</gene>
<feature type="chain" id="PRO_5038394111" evidence="1">
    <location>
        <begin position="20"/>
        <end position="439"/>
    </location>
</feature>
<dbReference type="PANTHER" id="PTHR43649">
    <property type="entry name" value="ARABINOSE-BINDING PROTEIN-RELATED"/>
    <property type="match status" value="1"/>
</dbReference>
<dbReference type="SUPFAM" id="SSF53850">
    <property type="entry name" value="Periplasmic binding protein-like II"/>
    <property type="match status" value="1"/>
</dbReference>
<evidence type="ECO:0000313" key="2">
    <source>
        <dbReference type="EMBL" id="HIV38587.1"/>
    </source>
</evidence>
<evidence type="ECO:0000313" key="3">
    <source>
        <dbReference type="Proteomes" id="UP000886814"/>
    </source>
</evidence>
<dbReference type="PROSITE" id="PS51257">
    <property type="entry name" value="PROKAR_LIPOPROTEIN"/>
    <property type="match status" value="1"/>
</dbReference>
<reference evidence="2" key="2">
    <citation type="submission" date="2021-04" db="EMBL/GenBank/DDBJ databases">
        <authorList>
            <person name="Gilroy R."/>
        </authorList>
    </citation>
    <scope>NUCLEOTIDE SEQUENCE</scope>
    <source>
        <strain evidence="2">CHK195-9823</strain>
    </source>
</reference>
<name>A0A9D1PC90_9FIRM</name>
<dbReference type="InterPro" id="IPR006059">
    <property type="entry name" value="SBP"/>
</dbReference>
<proteinExistence type="predicted"/>
<dbReference type="Proteomes" id="UP000886814">
    <property type="component" value="Unassembled WGS sequence"/>
</dbReference>